<evidence type="ECO:0000313" key="3">
    <source>
        <dbReference type="Proteomes" id="UP000614601"/>
    </source>
</evidence>
<dbReference type="OrthoDB" id="1577640at2759"/>
<dbReference type="InterPro" id="IPR035994">
    <property type="entry name" value="Nucleoside_phosphorylase_sf"/>
</dbReference>
<keyword evidence="3" id="KW-1185">Reference proteome</keyword>
<dbReference type="Pfam" id="PF22979">
    <property type="entry name" value="HTH_69"/>
    <property type="match status" value="1"/>
</dbReference>
<dbReference type="PANTHER" id="PTHR47705">
    <property type="entry name" value="AGAP000321-PA"/>
    <property type="match status" value="1"/>
</dbReference>
<dbReference type="Gene3D" id="3.40.50.1580">
    <property type="entry name" value="Nucleoside phosphorylase domain"/>
    <property type="match status" value="1"/>
</dbReference>
<sequence>MAATDAIRPELPAKTRLHQAQADEFQKEYYFKHDQIVSALLPLKKDASESVSRLFRTQAGSLPEPAHIATERFENLFILPPAEKYEASEPHVTCGYSVWVTPEDAPRYQEKRTLDFIFYDHVSKTGRHDTAKEFFVGVTGSKSRDAVTFLINALLTLRDLSNDHIKFVDVTVKRVAADAVVIVPTSKDCETDDEVEDVMAGHVQTMLEYAYPNALTFDAIVEDLRCDRDTVAGFIEELVQKGIAEKLESGEIIRVNNFAHVGETKFSKAVKEKPPTIAIVTCLFVENLAVSSCVENANTLHMYNLNGDSNVYTVGNIGPHRVVVTKLPIIGDSREATISSGSVTTRLLGNFQAVEHVLIVGVGGGVPHYTDPEQHVKLGDVVVSSTSNGKHPAYVYGSSVVKDRISGKVTGLSAHKSSPKKEVFVDLLETRTKDIRKKWHKYINELINQLNAEKQQDNDFNRPSADLDVIALESGDNDAIVVPHPNADRTDPEWHVGTIASMLRYAPPIVLDEQDKPIPQPSAQALRNGFLSEFNARAFDGGFDSVIQSIVGNCIDSYALIRCVADYHNGSTRIARPWQAYAAANAAAFTKALLESLPANK</sequence>
<feature type="domain" description="Winged helix-turn-helix" evidence="1">
    <location>
        <begin position="192"/>
        <end position="256"/>
    </location>
</feature>
<gene>
    <name evidence="2" type="ORF">BOKJ2_LOCUS5486</name>
</gene>
<proteinExistence type="predicted"/>
<dbReference type="InterPro" id="IPR055121">
    <property type="entry name" value="HTH_69"/>
</dbReference>
<comment type="caution">
    <text evidence="2">The sequence shown here is derived from an EMBL/GenBank/DDBJ whole genome shotgun (WGS) entry which is preliminary data.</text>
</comment>
<dbReference type="PANTHER" id="PTHR47705:SF1">
    <property type="entry name" value="PNP_UDP_1 DOMAIN-CONTAINING PROTEIN"/>
    <property type="match status" value="1"/>
</dbReference>
<evidence type="ECO:0000313" key="2">
    <source>
        <dbReference type="EMBL" id="CAD5214225.1"/>
    </source>
</evidence>
<protein>
    <recommendedName>
        <fullName evidence="1">Winged helix-turn-helix domain-containing protein</fullName>
    </recommendedName>
</protein>
<accession>A0A811KEP8</accession>
<dbReference type="EMBL" id="CAJFDH010000003">
    <property type="protein sequence ID" value="CAD5214225.1"/>
    <property type="molecule type" value="Genomic_DNA"/>
</dbReference>
<dbReference type="EMBL" id="CAJFCW020000003">
    <property type="protein sequence ID" value="CAG9102338.1"/>
    <property type="molecule type" value="Genomic_DNA"/>
</dbReference>
<evidence type="ECO:0000259" key="1">
    <source>
        <dbReference type="Pfam" id="PF22979"/>
    </source>
</evidence>
<reference evidence="2" key="1">
    <citation type="submission" date="2020-09" db="EMBL/GenBank/DDBJ databases">
        <authorList>
            <person name="Kikuchi T."/>
        </authorList>
    </citation>
    <scope>NUCLEOTIDE SEQUENCE</scope>
    <source>
        <strain evidence="2">SH1</strain>
    </source>
</reference>
<dbReference type="SUPFAM" id="SSF53167">
    <property type="entry name" value="Purine and uridine phosphorylases"/>
    <property type="match status" value="1"/>
</dbReference>
<dbReference type="Proteomes" id="UP000614601">
    <property type="component" value="Unassembled WGS sequence"/>
</dbReference>
<dbReference type="AlphaFoldDB" id="A0A811KEP8"/>
<dbReference type="Proteomes" id="UP000783686">
    <property type="component" value="Unassembled WGS sequence"/>
</dbReference>
<name>A0A811KEP8_9BILA</name>
<dbReference type="GO" id="GO:0009116">
    <property type="term" value="P:nucleoside metabolic process"/>
    <property type="evidence" value="ECO:0007669"/>
    <property type="project" value="InterPro"/>
</dbReference>
<organism evidence="2 3">
    <name type="scientific">Bursaphelenchus okinawaensis</name>
    <dbReference type="NCBI Taxonomy" id="465554"/>
    <lineage>
        <taxon>Eukaryota</taxon>
        <taxon>Metazoa</taxon>
        <taxon>Ecdysozoa</taxon>
        <taxon>Nematoda</taxon>
        <taxon>Chromadorea</taxon>
        <taxon>Rhabditida</taxon>
        <taxon>Tylenchina</taxon>
        <taxon>Tylenchomorpha</taxon>
        <taxon>Aphelenchoidea</taxon>
        <taxon>Aphelenchoididae</taxon>
        <taxon>Bursaphelenchus</taxon>
    </lineage>
</organism>
<dbReference type="GO" id="GO:0003824">
    <property type="term" value="F:catalytic activity"/>
    <property type="evidence" value="ECO:0007669"/>
    <property type="project" value="InterPro"/>
</dbReference>